<evidence type="ECO:0008006" key="3">
    <source>
        <dbReference type="Google" id="ProtNLM"/>
    </source>
</evidence>
<reference evidence="1 2" key="1">
    <citation type="journal article" date="2019" name="Genome Biol. Evol.">
        <title>Insights into the evolution of the New World diploid cottons (Gossypium, subgenus Houzingenia) based on genome sequencing.</title>
        <authorList>
            <person name="Grover C.E."/>
            <person name="Arick M.A. 2nd"/>
            <person name="Thrash A."/>
            <person name="Conover J.L."/>
            <person name="Sanders W.S."/>
            <person name="Peterson D.G."/>
            <person name="Frelichowski J.E."/>
            <person name="Scheffler J.A."/>
            <person name="Scheffler B.E."/>
            <person name="Wendel J.F."/>
        </authorList>
    </citation>
    <scope>NUCLEOTIDE SEQUENCE [LARGE SCALE GENOMIC DNA]</scope>
    <source>
        <strain evidence="1">5</strain>
        <tissue evidence="1">Leaf</tissue>
    </source>
</reference>
<feature type="non-terminal residue" evidence="1">
    <location>
        <position position="110"/>
    </location>
</feature>
<dbReference type="AlphaFoldDB" id="A0A7J9CVA7"/>
<evidence type="ECO:0000313" key="2">
    <source>
        <dbReference type="Proteomes" id="UP000593579"/>
    </source>
</evidence>
<sequence length="110" mass="12275">MGFDKVIIEGDSRTVIKKLQNPEYDRSIIKEANEAAHAVATWGKGSIRPAYWVEKTPLEFMVTRSIDEETFGNRVTERKGKGKGPVSGFRKCKTNAPPKICNYKTIDGNG</sequence>
<dbReference type="Proteomes" id="UP000593579">
    <property type="component" value="Unassembled WGS sequence"/>
</dbReference>
<protein>
    <recommendedName>
        <fullName evidence="3">RNase H type-1 domain-containing protein</fullName>
    </recommendedName>
</protein>
<dbReference type="EMBL" id="JABEZY010000013">
    <property type="protein sequence ID" value="MBA0752366.1"/>
    <property type="molecule type" value="Genomic_DNA"/>
</dbReference>
<dbReference type="OrthoDB" id="1906820at2759"/>
<comment type="caution">
    <text evidence="1">The sequence shown here is derived from an EMBL/GenBank/DDBJ whole genome shotgun (WGS) entry which is preliminary data.</text>
</comment>
<proteinExistence type="predicted"/>
<name>A0A7J9CVA7_GOSGO</name>
<accession>A0A7J9CVA7</accession>
<organism evidence="1 2">
    <name type="scientific">Gossypium gossypioides</name>
    <name type="common">Mexican cotton</name>
    <name type="synonym">Selera gossypioides</name>
    <dbReference type="NCBI Taxonomy" id="34282"/>
    <lineage>
        <taxon>Eukaryota</taxon>
        <taxon>Viridiplantae</taxon>
        <taxon>Streptophyta</taxon>
        <taxon>Embryophyta</taxon>
        <taxon>Tracheophyta</taxon>
        <taxon>Spermatophyta</taxon>
        <taxon>Magnoliopsida</taxon>
        <taxon>eudicotyledons</taxon>
        <taxon>Gunneridae</taxon>
        <taxon>Pentapetalae</taxon>
        <taxon>rosids</taxon>
        <taxon>malvids</taxon>
        <taxon>Malvales</taxon>
        <taxon>Malvaceae</taxon>
        <taxon>Malvoideae</taxon>
        <taxon>Gossypium</taxon>
    </lineage>
</organism>
<gene>
    <name evidence="1" type="ORF">Gogos_001209</name>
</gene>
<evidence type="ECO:0000313" key="1">
    <source>
        <dbReference type="EMBL" id="MBA0752366.1"/>
    </source>
</evidence>
<keyword evidence="2" id="KW-1185">Reference proteome</keyword>